<feature type="compositionally biased region" description="Basic and acidic residues" evidence="1">
    <location>
        <begin position="420"/>
        <end position="431"/>
    </location>
</feature>
<dbReference type="EMBL" id="FQNC01000048">
    <property type="protein sequence ID" value="SGY79180.1"/>
    <property type="molecule type" value="Genomic_DNA"/>
</dbReference>
<reference evidence="3 4" key="1">
    <citation type="submission" date="2016-11" db="EMBL/GenBank/DDBJ databases">
        <authorList>
            <person name="Jaros S."/>
            <person name="Januszkiewicz K."/>
            <person name="Wedrychowicz H."/>
        </authorList>
    </citation>
    <scope>NUCLEOTIDE SEQUENCE [LARGE SCALE GENOMIC DNA]</scope>
</reference>
<feature type="compositionally biased region" description="Low complexity" evidence="1">
    <location>
        <begin position="751"/>
        <end position="761"/>
    </location>
</feature>
<feature type="transmembrane region" description="Helical" evidence="2">
    <location>
        <begin position="353"/>
        <end position="371"/>
    </location>
</feature>
<dbReference type="Proteomes" id="UP000249464">
    <property type="component" value="Unassembled WGS sequence"/>
</dbReference>
<evidence type="ECO:0000256" key="2">
    <source>
        <dbReference type="SAM" id="Phobius"/>
    </source>
</evidence>
<accession>A0A2X0N5Z4</accession>
<dbReference type="AlphaFoldDB" id="A0A2X0N5Z4"/>
<dbReference type="PANTHER" id="PTHR36721">
    <property type="entry name" value="PROLINE-RICH FAMILY PROTEIN"/>
    <property type="match status" value="1"/>
</dbReference>
<keyword evidence="2" id="KW-0812">Transmembrane</keyword>
<sequence length="1098" mass="119336">MQDYDSRIMMLMARDTFCCAVGCAAAIVLGGRLLYKIRWQRPAVPPVIAAMAAPSCTLARALAPATWANPTVTHRLDDWILESLLLASGMFSLHPLLRPCSCFLLCRNADAFGWLNADSAADSHPCSFSPNPQPPCPCPRCIQRPLDLGLACTSPVDTSLALFSLNVVHNARFGLRRITVILSMFAIGSVAASRVSPLAVHSSYPFDTASVLHILSHIAFGLVGALFLRWSHAPGLDNYKAAEGIGPSMPQAGTAVNLCQRHSPRAPQGDQPSARDGINLGIHRAAFRNVSNRQFVKVAPFVAALHCSTRLQPGLLSSIVQDIPFVNVYSISNSALDGWVHLVASAGVYALRWAVRIVLVVTLSFVLVYKLRWPTFNLVPLRLLGRSIRRISAEGHRNPADAHTGVNHADSDEIPQPSVERMDLPDGHGGERSAPLVAEPSNRSRSPTVTTQPHSRNSTSPAQVFPAAAASYGESQQQPVEEPEAPIEAKCNVPSSSNSPNWHNLETISKKQSHPSGSGWLRRRVRMRTSLGTILTTFSPKHREHSSPVTETPSASSSQVDPVDVCRVLDEQDASPKPSQTRAPNGRAERNPKAIDRAPIQVAEPEVSPFMPAITTDEIEPPSTPREARKSVFIEQLGTSPQNPIPEVTSADTSTPFEPNSELNDRPNSRWLLPPLTSRSVTAPTTPPSPPIAERLTRAASMEAMHQITRSLLCTPRSPRSENGSHNRTGRFSSIASRMGVPSHEPPMTPTSPSGSTSPSSPTSPPSSPTSLTPPRTPETPVSSIPASPSTPPSRSRSSQPYSTPQRVISASKRLHRQAKDIVVPNSRDSVHSSSELSFHCAGDSEVLEILVTTTRTQVTEEDGQVGSPTSKLTADGGAQVAESSHAPSEKNPGGVVARARTIITKKTRWWNNPTSSTRMLSRSIFHKAFKSPLARSKRYPAPVNTSELDLFSPRPPSIQDPNDTTTFTLGSPISDSFWRPESTQRSRSEPPSLREPSRPKPSRARIAEERPSLFLLSLEDHQASPVETPPSSFCLADTPELVDLWKDVMEWKRTYHGHDDSCEELRSDGSSFPSVCEQYPDFPQVPSRGLRSTSTFI</sequence>
<dbReference type="STRING" id="796604.A0A2X0N5Z4"/>
<feature type="region of interest" description="Disordered" evidence="1">
    <location>
        <begin position="711"/>
        <end position="831"/>
    </location>
</feature>
<feature type="region of interest" description="Disordered" evidence="1">
    <location>
        <begin position="636"/>
        <end position="693"/>
    </location>
</feature>
<feature type="region of interest" description="Disordered" evidence="1">
    <location>
        <begin position="536"/>
        <end position="600"/>
    </location>
</feature>
<organism evidence="3 4">
    <name type="scientific">Microbotryum silenes-dioicae</name>
    <dbReference type="NCBI Taxonomy" id="796604"/>
    <lineage>
        <taxon>Eukaryota</taxon>
        <taxon>Fungi</taxon>
        <taxon>Dikarya</taxon>
        <taxon>Basidiomycota</taxon>
        <taxon>Pucciniomycotina</taxon>
        <taxon>Microbotryomycetes</taxon>
        <taxon>Microbotryales</taxon>
        <taxon>Microbotryaceae</taxon>
        <taxon>Microbotryum</taxon>
    </lineage>
</organism>
<feature type="compositionally biased region" description="Polar residues" evidence="1">
    <location>
        <begin position="493"/>
        <end position="507"/>
    </location>
</feature>
<keyword evidence="2" id="KW-0472">Membrane</keyword>
<feature type="compositionally biased region" description="Basic and acidic residues" evidence="1">
    <location>
        <begin position="587"/>
        <end position="596"/>
    </location>
</feature>
<feature type="compositionally biased region" description="Polar residues" evidence="1">
    <location>
        <begin position="441"/>
        <end position="462"/>
    </location>
</feature>
<name>A0A2X0N5Z4_9BASI</name>
<feature type="region of interest" description="Disordered" evidence="1">
    <location>
        <begin position="946"/>
        <end position="1006"/>
    </location>
</feature>
<feature type="transmembrane region" description="Helical" evidence="2">
    <location>
        <begin position="211"/>
        <end position="230"/>
    </location>
</feature>
<dbReference type="PANTHER" id="PTHR36721:SF1">
    <property type="entry name" value="OS04G0446401 PROTEIN"/>
    <property type="match status" value="1"/>
</dbReference>
<feature type="region of interest" description="Disordered" evidence="1">
    <location>
        <begin position="396"/>
        <end position="519"/>
    </location>
</feature>
<feature type="region of interest" description="Disordered" evidence="1">
    <location>
        <begin position="859"/>
        <end position="896"/>
    </location>
</feature>
<feature type="compositionally biased region" description="Polar residues" evidence="1">
    <location>
        <begin position="547"/>
        <end position="560"/>
    </location>
</feature>
<feature type="compositionally biased region" description="Polar residues" evidence="1">
    <location>
        <begin position="960"/>
        <end position="975"/>
    </location>
</feature>
<gene>
    <name evidence="3" type="primary">BQ5605_C008g05067</name>
    <name evidence="3" type="ORF">BQ5605_C008G05067</name>
</gene>
<proteinExistence type="predicted"/>
<protein>
    <submittedName>
        <fullName evidence="3">BQ5605_C008g05067 protein</fullName>
    </submittedName>
</protein>
<feature type="compositionally biased region" description="Polar residues" evidence="1">
    <location>
        <begin position="650"/>
        <end position="662"/>
    </location>
</feature>
<evidence type="ECO:0000313" key="4">
    <source>
        <dbReference type="Proteomes" id="UP000249464"/>
    </source>
</evidence>
<keyword evidence="2" id="KW-1133">Transmembrane helix</keyword>
<feature type="transmembrane region" description="Helical" evidence="2">
    <location>
        <begin position="178"/>
        <end position="199"/>
    </location>
</feature>
<keyword evidence="4" id="KW-1185">Reference proteome</keyword>
<feature type="compositionally biased region" description="Low complexity" evidence="1">
    <location>
        <begin position="769"/>
        <end position="807"/>
    </location>
</feature>
<feature type="transmembrane region" description="Helical" evidence="2">
    <location>
        <begin position="12"/>
        <end position="35"/>
    </location>
</feature>
<evidence type="ECO:0000313" key="3">
    <source>
        <dbReference type="EMBL" id="SGY79180.1"/>
    </source>
</evidence>
<evidence type="ECO:0000256" key="1">
    <source>
        <dbReference type="SAM" id="MobiDB-lite"/>
    </source>
</evidence>
<feature type="compositionally biased region" description="Polar residues" evidence="1">
    <location>
        <begin position="726"/>
        <end position="736"/>
    </location>
</feature>